<feature type="domain" description="HTH tetR-type" evidence="5">
    <location>
        <begin position="33"/>
        <end position="93"/>
    </location>
</feature>
<sequence>MAVPHGYRGLMVASGAELGLRERKMGLRERKKAATRQALHESALRLAMEHGPDRVTVEAIADAAGVSRRTFSNYFANKDEALLHGEHQRMRALLDIVRSRPAHETPWQALTAAAEEFYLHVGDLDPEWVAGNRMVRSQPSLIATQLRTFATWERELAAAVTARSADDDPLRVRARLTAATFLMAMRVSLDLWLDRPADVTLAELVRAALAEAGRGFA</sequence>
<evidence type="ECO:0000256" key="3">
    <source>
        <dbReference type="ARBA" id="ARBA00023163"/>
    </source>
</evidence>
<accession>A0A8J3C4F3</accession>
<keyword evidence="1" id="KW-0805">Transcription regulation</keyword>
<evidence type="ECO:0000313" key="7">
    <source>
        <dbReference type="Proteomes" id="UP000656042"/>
    </source>
</evidence>
<dbReference type="PANTHER" id="PTHR30055">
    <property type="entry name" value="HTH-TYPE TRANSCRIPTIONAL REGULATOR RUTR"/>
    <property type="match status" value="1"/>
</dbReference>
<keyword evidence="7" id="KW-1185">Reference proteome</keyword>
<name>A0A8J3C4F3_9ACTN</name>
<reference evidence="6" key="2">
    <citation type="submission" date="2020-09" db="EMBL/GenBank/DDBJ databases">
        <authorList>
            <person name="Sun Q."/>
            <person name="Zhou Y."/>
        </authorList>
    </citation>
    <scope>NUCLEOTIDE SEQUENCE</scope>
    <source>
        <strain evidence="6">CGMCC 4.7299</strain>
    </source>
</reference>
<dbReference type="InterPro" id="IPR050109">
    <property type="entry name" value="HTH-type_TetR-like_transc_reg"/>
</dbReference>
<evidence type="ECO:0000259" key="5">
    <source>
        <dbReference type="PROSITE" id="PS50977"/>
    </source>
</evidence>
<keyword evidence="3" id="KW-0804">Transcription</keyword>
<dbReference type="GO" id="GO:0003700">
    <property type="term" value="F:DNA-binding transcription factor activity"/>
    <property type="evidence" value="ECO:0007669"/>
    <property type="project" value="TreeGrafter"/>
</dbReference>
<dbReference type="Pfam" id="PF00440">
    <property type="entry name" value="TetR_N"/>
    <property type="match status" value="1"/>
</dbReference>
<dbReference type="Proteomes" id="UP000656042">
    <property type="component" value="Unassembled WGS sequence"/>
</dbReference>
<dbReference type="SUPFAM" id="SSF46689">
    <property type="entry name" value="Homeodomain-like"/>
    <property type="match status" value="1"/>
</dbReference>
<reference evidence="6" key="1">
    <citation type="journal article" date="2014" name="Int. J. Syst. Evol. Microbiol.">
        <title>Complete genome sequence of Corynebacterium casei LMG S-19264T (=DSM 44701T), isolated from a smear-ripened cheese.</title>
        <authorList>
            <consortium name="US DOE Joint Genome Institute (JGI-PGF)"/>
            <person name="Walter F."/>
            <person name="Albersmeier A."/>
            <person name="Kalinowski J."/>
            <person name="Ruckert C."/>
        </authorList>
    </citation>
    <scope>NUCLEOTIDE SEQUENCE</scope>
    <source>
        <strain evidence="6">CGMCC 4.7299</strain>
    </source>
</reference>
<dbReference type="PROSITE" id="PS50977">
    <property type="entry name" value="HTH_TETR_2"/>
    <property type="match status" value="1"/>
</dbReference>
<feature type="DNA-binding region" description="H-T-H motif" evidence="4">
    <location>
        <begin position="56"/>
        <end position="75"/>
    </location>
</feature>
<dbReference type="PANTHER" id="PTHR30055:SF238">
    <property type="entry name" value="MYCOFACTOCIN BIOSYNTHESIS TRANSCRIPTIONAL REGULATOR MFTR-RELATED"/>
    <property type="match status" value="1"/>
</dbReference>
<evidence type="ECO:0000313" key="6">
    <source>
        <dbReference type="EMBL" id="GGL05606.1"/>
    </source>
</evidence>
<dbReference type="AlphaFoldDB" id="A0A8J3C4F3"/>
<evidence type="ECO:0000256" key="1">
    <source>
        <dbReference type="ARBA" id="ARBA00023015"/>
    </source>
</evidence>
<dbReference type="GO" id="GO:0000976">
    <property type="term" value="F:transcription cis-regulatory region binding"/>
    <property type="evidence" value="ECO:0007669"/>
    <property type="project" value="TreeGrafter"/>
</dbReference>
<dbReference type="InterPro" id="IPR023772">
    <property type="entry name" value="DNA-bd_HTH_TetR-type_CS"/>
</dbReference>
<dbReference type="Gene3D" id="1.10.357.10">
    <property type="entry name" value="Tetracycline Repressor, domain 2"/>
    <property type="match status" value="1"/>
</dbReference>
<dbReference type="InterPro" id="IPR009057">
    <property type="entry name" value="Homeodomain-like_sf"/>
</dbReference>
<dbReference type="InterPro" id="IPR001647">
    <property type="entry name" value="HTH_TetR"/>
</dbReference>
<protein>
    <submittedName>
        <fullName evidence="6">TetR family transcriptional regulator</fullName>
    </submittedName>
</protein>
<evidence type="ECO:0000256" key="2">
    <source>
        <dbReference type="ARBA" id="ARBA00023125"/>
    </source>
</evidence>
<comment type="caution">
    <text evidence="6">The sequence shown here is derived from an EMBL/GenBank/DDBJ whole genome shotgun (WGS) entry which is preliminary data.</text>
</comment>
<dbReference type="InterPro" id="IPR041347">
    <property type="entry name" value="MftR_C"/>
</dbReference>
<organism evidence="6 7">
    <name type="scientific">Mangrovihabitans endophyticus</name>
    <dbReference type="NCBI Taxonomy" id="1751298"/>
    <lineage>
        <taxon>Bacteria</taxon>
        <taxon>Bacillati</taxon>
        <taxon>Actinomycetota</taxon>
        <taxon>Actinomycetes</taxon>
        <taxon>Micromonosporales</taxon>
        <taxon>Micromonosporaceae</taxon>
        <taxon>Mangrovihabitans</taxon>
    </lineage>
</organism>
<dbReference type="Pfam" id="PF17754">
    <property type="entry name" value="TetR_C_14"/>
    <property type="match status" value="1"/>
</dbReference>
<keyword evidence="2 4" id="KW-0238">DNA-binding</keyword>
<evidence type="ECO:0000256" key="4">
    <source>
        <dbReference type="PROSITE-ProRule" id="PRU00335"/>
    </source>
</evidence>
<proteinExistence type="predicted"/>
<dbReference type="EMBL" id="BMMX01000024">
    <property type="protein sequence ID" value="GGL05606.1"/>
    <property type="molecule type" value="Genomic_DNA"/>
</dbReference>
<gene>
    <name evidence="6" type="ORF">GCM10012284_45060</name>
</gene>
<dbReference type="PROSITE" id="PS01081">
    <property type="entry name" value="HTH_TETR_1"/>
    <property type="match status" value="1"/>
</dbReference>
<dbReference type="Gene3D" id="1.10.10.60">
    <property type="entry name" value="Homeodomain-like"/>
    <property type="match status" value="1"/>
</dbReference>